<keyword evidence="9" id="KW-1185">Reference proteome</keyword>
<keyword evidence="2" id="KW-1003">Cell membrane</keyword>
<evidence type="ECO:0000259" key="7">
    <source>
        <dbReference type="Pfam" id="PF00482"/>
    </source>
</evidence>
<keyword evidence="3 6" id="KW-0812">Transmembrane</keyword>
<feature type="transmembrane region" description="Helical" evidence="6">
    <location>
        <begin position="6"/>
        <end position="28"/>
    </location>
</feature>
<feature type="transmembrane region" description="Helical" evidence="6">
    <location>
        <begin position="226"/>
        <end position="244"/>
    </location>
</feature>
<accession>A0A545ASX7</accession>
<gene>
    <name evidence="8" type="ORF">FL583_13340</name>
</gene>
<dbReference type="Proteomes" id="UP000317982">
    <property type="component" value="Unassembled WGS sequence"/>
</dbReference>
<dbReference type="PANTHER" id="PTHR35007">
    <property type="entry name" value="INTEGRAL MEMBRANE PROTEIN-RELATED"/>
    <property type="match status" value="1"/>
</dbReference>
<comment type="caution">
    <text evidence="8">The sequence shown here is derived from an EMBL/GenBank/DDBJ whole genome shotgun (WGS) entry which is preliminary data.</text>
</comment>
<evidence type="ECO:0000256" key="3">
    <source>
        <dbReference type="ARBA" id="ARBA00022692"/>
    </source>
</evidence>
<name>A0A545ASX7_9ACTN</name>
<evidence type="ECO:0000313" key="8">
    <source>
        <dbReference type="EMBL" id="TQS44447.1"/>
    </source>
</evidence>
<evidence type="ECO:0000256" key="2">
    <source>
        <dbReference type="ARBA" id="ARBA00022475"/>
    </source>
</evidence>
<keyword evidence="5 6" id="KW-0472">Membrane</keyword>
<evidence type="ECO:0000256" key="1">
    <source>
        <dbReference type="ARBA" id="ARBA00004651"/>
    </source>
</evidence>
<dbReference type="EMBL" id="VIRS01000008">
    <property type="protein sequence ID" value="TQS44447.1"/>
    <property type="molecule type" value="Genomic_DNA"/>
</dbReference>
<protein>
    <submittedName>
        <fullName evidence="8">Type II secretion system F family protein</fullName>
    </submittedName>
</protein>
<dbReference type="GO" id="GO:0005886">
    <property type="term" value="C:plasma membrane"/>
    <property type="evidence" value="ECO:0007669"/>
    <property type="project" value="UniProtKB-SubCell"/>
</dbReference>
<feature type="transmembrane region" description="Helical" evidence="6">
    <location>
        <begin position="83"/>
        <end position="100"/>
    </location>
</feature>
<dbReference type="InParanoid" id="A0A545ASX7"/>
<evidence type="ECO:0000313" key="9">
    <source>
        <dbReference type="Proteomes" id="UP000317982"/>
    </source>
</evidence>
<keyword evidence="4 6" id="KW-1133">Transmembrane helix</keyword>
<evidence type="ECO:0000256" key="4">
    <source>
        <dbReference type="ARBA" id="ARBA00022989"/>
    </source>
</evidence>
<dbReference type="OrthoDB" id="5243396at2"/>
<dbReference type="PANTHER" id="PTHR35007:SF3">
    <property type="entry name" value="POSSIBLE CONSERVED ALANINE RICH MEMBRANE PROTEIN"/>
    <property type="match status" value="1"/>
</dbReference>
<dbReference type="InterPro" id="IPR018076">
    <property type="entry name" value="T2SS_GspF_dom"/>
</dbReference>
<evidence type="ECO:0000256" key="5">
    <source>
        <dbReference type="ARBA" id="ARBA00023136"/>
    </source>
</evidence>
<sequence>MNLRLIAGIGGALVVAGVVLGVFALIGTSAAARPTSSRALWWRRVWNGDGLSASERRTRQALLLGALAAGAVAWLFTRMPIAGLLAALAVPGVPWLFTVGNREKRAIQRIESVGEWARRLKDITATGVGLQQAIVSSTATAPVAITTEIKTLAARLQAGWNGRIALLRFADDIADPVCDQVVAALILHLSDRGEHLGDVLNSIASAAAAEVATRREVEAKRTQPRFAVRFLTGLTLLVLVYGASRPDYMAPYGTTTGQLVMAGLGGVFIGLLIWVRAMSLPPRAPRFLSTPGEAE</sequence>
<comment type="subcellular location">
    <subcellularLocation>
        <location evidence="1">Cell membrane</location>
        <topology evidence="1">Multi-pass membrane protein</topology>
    </subcellularLocation>
</comment>
<evidence type="ECO:0000256" key="6">
    <source>
        <dbReference type="SAM" id="Phobius"/>
    </source>
</evidence>
<feature type="transmembrane region" description="Helical" evidence="6">
    <location>
        <begin position="256"/>
        <end position="275"/>
    </location>
</feature>
<feature type="domain" description="Type II secretion system protein GspF" evidence="7">
    <location>
        <begin position="117"/>
        <end position="241"/>
    </location>
</feature>
<feature type="transmembrane region" description="Helical" evidence="6">
    <location>
        <begin position="61"/>
        <end position="77"/>
    </location>
</feature>
<reference evidence="8 9" key="1">
    <citation type="submission" date="2019-07" db="EMBL/GenBank/DDBJ databases">
        <title>Cryptosporangium phraense sp. nov., isolated from plant litter.</title>
        <authorList>
            <person name="Suriyachadkun C."/>
        </authorList>
    </citation>
    <scope>NUCLEOTIDE SEQUENCE [LARGE SCALE GENOMIC DNA]</scope>
    <source>
        <strain evidence="8 9">A-T 5661</strain>
    </source>
</reference>
<dbReference type="Pfam" id="PF00482">
    <property type="entry name" value="T2SSF"/>
    <property type="match status" value="1"/>
</dbReference>
<dbReference type="AlphaFoldDB" id="A0A545ASX7"/>
<organism evidence="8 9">
    <name type="scientific">Cryptosporangium phraense</name>
    <dbReference type="NCBI Taxonomy" id="2593070"/>
    <lineage>
        <taxon>Bacteria</taxon>
        <taxon>Bacillati</taxon>
        <taxon>Actinomycetota</taxon>
        <taxon>Actinomycetes</taxon>
        <taxon>Cryptosporangiales</taxon>
        <taxon>Cryptosporangiaceae</taxon>
        <taxon>Cryptosporangium</taxon>
    </lineage>
</organism>
<proteinExistence type="predicted"/>